<proteinExistence type="predicted"/>
<protein>
    <submittedName>
        <fullName evidence="2">Uncharacterized protein</fullName>
    </submittedName>
</protein>
<evidence type="ECO:0000256" key="1">
    <source>
        <dbReference type="SAM" id="MobiDB-lite"/>
    </source>
</evidence>
<sequence length="99" mass="10672">MLDSSFVLVAAAALRDPQSPPDAAAPVRPRSAPLLPRPRACPRAPHRSVCLQILPPRSAQGRARRVGAADVTRARARRHEETSAVTNFGRTPMRTGHHG</sequence>
<keyword evidence="3" id="KW-1185">Reference proteome</keyword>
<evidence type="ECO:0000313" key="2">
    <source>
        <dbReference type="EMBL" id="GAA4926814.1"/>
    </source>
</evidence>
<feature type="region of interest" description="Disordered" evidence="1">
    <location>
        <begin position="14"/>
        <end position="43"/>
    </location>
</feature>
<dbReference type="EMBL" id="BAABIK010000001">
    <property type="protein sequence ID" value="GAA4926814.1"/>
    <property type="molecule type" value="Genomic_DNA"/>
</dbReference>
<feature type="region of interest" description="Disordered" evidence="1">
    <location>
        <begin position="59"/>
        <end position="99"/>
    </location>
</feature>
<feature type="compositionally biased region" description="Low complexity" evidence="1">
    <location>
        <begin position="21"/>
        <end position="43"/>
    </location>
</feature>
<gene>
    <name evidence="2" type="ORF">GCM10023224_02060</name>
</gene>
<dbReference type="Proteomes" id="UP001499993">
    <property type="component" value="Unassembled WGS sequence"/>
</dbReference>
<name>A0ABP9G2Z0_9ACTN</name>
<reference evidence="3" key="1">
    <citation type="journal article" date="2019" name="Int. J. Syst. Evol. Microbiol.">
        <title>The Global Catalogue of Microorganisms (GCM) 10K type strain sequencing project: providing services to taxonomists for standard genome sequencing and annotation.</title>
        <authorList>
            <consortium name="The Broad Institute Genomics Platform"/>
            <consortium name="The Broad Institute Genome Sequencing Center for Infectious Disease"/>
            <person name="Wu L."/>
            <person name="Ma J."/>
        </authorList>
    </citation>
    <scope>NUCLEOTIDE SEQUENCE [LARGE SCALE GENOMIC DNA]</scope>
    <source>
        <strain evidence="3">JCM 18123</strain>
    </source>
</reference>
<evidence type="ECO:0000313" key="3">
    <source>
        <dbReference type="Proteomes" id="UP001499993"/>
    </source>
</evidence>
<organism evidence="2 3">
    <name type="scientific">Streptomonospora halophila</name>
    <dbReference type="NCBI Taxonomy" id="427369"/>
    <lineage>
        <taxon>Bacteria</taxon>
        <taxon>Bacillati</taxon>
        <taxon>Actinomycetota</taxon>
        <taxon>Actinomycetes</taxon>
        <taxon>Streptosporangiales</taxon>
        <taxon>Nocardiopsidaceae</taxon>
        <taxon>Streptomonospora</taxon>
    </lineage>
</organism>
<comment type="caution">
    <text evidence="2">The sequence shown here is derived from an EMBL/GenBank/DDBJ whole genome shotgun (WGS) entry which is preliminary data.</text>
</comment>
<accession>A0ABP9G2Z0</accession>